<feature type="region of interest" description="Disordered" evidence="1">
    <location>
        <begin position="722"/>
        <end position="746"/>
    </location>
</feature>
<dbReference type="EMBL" id="CP034206">
    <property type="protein sequence ID" value="QBZ58668.1"/>
    <property type="molecule type" value="Genomic_DNA"/>
</dbReference>
<sequence length="1819" mass="200939">MIAMQRSFSSPTCTQSDPQSSPSEVRSSSPTPSSPENHVDRPAEVRSFNDRSPTRTSGKANMSARRSEEVARWAPKLEQRPAPCAALKPLVTQGTIALPQPLGEDALPSSSSPLQGHIDLDEDHTQSRESPPSRTRVPQLFLRDVEEYTNPHLVPDSNHLTLEELAHLVRLSKYQERKRATTRVRLQRSLVSTALSARLTRCGESAHRNLVSLFRTQDKKAFASLYKAVHDVRLSCMETRKYAMLEPDMESLSLQSPGLASSEALGAMPGSTASLVGSSAPFFNDISPASKESLLDFIAQLRNNPDYLAARLCSLNATELSALKTFDQNHEPIESVLPSSASASSRLPASNPRERTSILRSVSQRHTPPSASHVEQLLSFQRHDPLAALIHTCFANSAGPDSAEDRRRTDVWATALARLISERRTGNDSILFSVLNAWSTMRDWSGRSNMEWYLMKILEDGAFILDKAEDQNGTRFNLTAWTREDSHKSERFYERAVEKLFEILDDEDNTGIPEGLVELGNEILRKLDQQFVEGARRGLVVNWLFHVWLLEVMIHPETRGMMAEYHITDYGRQKILKNVALKAAGLVNETMSGRQVKPEIAKHIDNILARFGPSHVSKPKTRLLPARSLTSLRETVEVHPYLLISPADLVTMVNALFPEKRPQSAQSSKFRSRTTSLFDFAAPSQPMKTMGTRNNNTAHDGASIISTSLSSVFSDAVTSDDPLLEEQHTGNSGSRYSPPPLSLPKRVNTYEEDGFRLREAIHDMTHCLGQEVVQGTCHPCTERWAVLFISPDGNSLSTQMIYDPDEDENEDDERSPSSDTDEEDAEEGSLDLDKDYHQLRDSILKLVEDFEIPQEKPASGKNTKTFSNRTYSTLKRYKSRNRIFITEHRRENRERQDGAAFFISDMNGGETHIDGTESSNDAANEGQNTGSGAMDSEGAEGESVLVAMLKAASAQARAQSDFVAAHDYWRTLQRLNSLNSPSLRSNGFAVLLNIFSRGPRGSIRRSASAIEEYDAWLVWLKQSQERTDTAIESMMKRLAALRDKSWYVMDVLNSNPYDHSSKIATALKAMGSQPSTRPPVNQKSAKLAFLYTTESQMTDMLSGGKEYGFWNKLSDDHSEKTTKWLRHLNIENFCKGEERIHRLGLEVDICINKLVGDGVTPAPELWTNDLYAVDRGSLDRNTPKERDWDDASSIVSDVDRRFPSRFGSGLRDLRSVSSFNMSQHSFDSGRFSFSRASGAAMSEALDSQSYFGASSPVHTIDSTVTYWSQFQSAISTQGSSVPRPQSPTTSFTSLSGSMAAPQTYKTLRSQHSTASLRPGTSASSNETVLMQRLSEEKTRFLARLRQTLTSLLLSDLGNLVFARGSESDLWFRDLGQRCIKHRDSINRQQQAPVTVEKRRSKEMGGSRRAIEKKRSFENLRKAGEDSSSVTMDDGGVKLTVPATSPGIATEGNANTLQSNTTATDSIPTSATLVAPLKLRRRPKNSEFPFTKAYQRLLRMFCVHPNPMVKLDALYELEQLIIASLTSSSRKRPGLSQRGSSGSGQPPVGGSVSPATPSLAKPLEKTIDNVKERRSHTMSLRSHLPPSVQGNTDAIVNVLCTLFRDAAVRPKTLFRDLQFIASFVPGSVLDQTEKGMAFWNVGLAALLLKQEVCGTIVEMADEILKTASASNTGIGMSSVPSSSSFSGTGSTSSGASGASAPVPSPFVEAPTKKDAERMWIITAKEGHPTAQRELALFYLIEDPSEFDVEKATLPLSKISGVLRQQVLDNYATSRKGGESGTKDPVRMCLAIHWAAAAAEGGDGIARDFIKQQDDQLGLAK</sequence>
<protein>
    <submittedName>
        <fullName evidence="2">Uncharacterized protein</fullName>
    </submittedName>
</protein>
<feature type="compositionally biased region" description="Basic and acidic residues" evidence="1">
    <location>
        <begin position="1395"/>
        <end position="1409"/>
    </location>
</feature>
<feature type="region of interest" description="Disordered" evidence="1">
    <location>
        <begin position="1305"/>
        <end position="1326"/>
    </location>
</feature>
<feature type="compositionally biased region" description="Low complexity" evidence="1">
    <location>
        <begin position="1676"/>
        <end position="1706"/>
    </location>
</feature>
<feature type="region of interest" description="Disordered" evidence="1">
    <location>
        <begin position="1673"/>
        <end position="1707"/>
    </location>
</feature>
<feature type="compositionally biased region" description="Acidic residues" evidence="1">
    <location>
        <begin position="803"/>
        <end position="830"/>
    </location>
</feature>
<feature type="region of interest" description="Disordered" evidence="1">
    <location>
        <begin position="1389"/>
        <end position="1409"/>
    </location>
</feature>
<accession>A0A4P7N7P1</accession>
<organism evidence="2 3">
    <name type="scientific">Pyricularia oryzae</name>
    <name type="common">Rice blast fungus</name>
    <name type="synonym">Magnaporthe oryzae</name>
    <dbReference type="NCBI Taxonomy" id="318829"/>
    <lineage>
        <taxon>Eukaryota</taxon>
        <taxon>Fungi</taxon>
        <taxon>Dikarya</taxon>
        <taxon>Ascomycota</taxon>
        <taxon>Pezizomycotina</taxon>
        <taxon>Sordariomycetes</taxon>
        <taxon>Sordariomycetidae</taxon>
        <taxon>Magnaporthales</taxon>
        <taxon>Pyriculariaceae</taxon>
        <taxon>Pyricularia</taxon>
    </lineage>
</organism>
<feature type="compositionally biased region" description="Polar residues" evidence="1">
    <location>
        <begin position="1451"/>
        <end position="1463"/>
    </location>
</feature>
<feature type="compositionally biased region" description="Low complexity" evidence="1">
    <location>
        <begin position="16"/>
        <end position="35"/>
    </location>
</feature>
<feature type="compositionally biased region" description="Polar residues" evidence="1">
    <location>
        <begin position="916"/>
        <end position="931"/>
    </location>
</feature>
<reference evidence="2 3" key="1">
    <citation type="journal article" date="2019" name="Mol. Biol. Evol.">
        <title>Blast fungal genomes show frequent chromosomal changes, gene gains and losses, and effector gene turnover.</title>
        <authorList>
            <person name="Gomez Luciano L.B."/>
            <person name="Jason Tsai I."/>
            <person name="Chuma I."/>
            <person name="Tosa Y."/>
            <person name="Chen Y.H."/>
            <person name="Li J.Y."/>
            <person name="Li M.Y."/>
            <person name="Jade Lu M.Y."/>
            <person name="Nakayashiki H."/>
            <person name="Li W.H."/>
        </authorList>
    </citation>
    <scope>NUCLEOTIDE SEQUENCE [LARGE SCALE GENOMIC DNA]</scope>
    <source>
        <strain evidence="2">MZ5-1-6</strain>
    </source>
</reference>
<gene>
    <name evidence="2" type="ORF">PoMZ_03626</name>
</gene>
<feature type="region of interest" description="Disordered" evidence="1">
    <location>
        <begin position="1"/>
        <end position="76"/>
    </location>
</feature>
<dbReference type="PANTHER" id="PTHR42064:SF1">
    <property type="entry name" value="YALI0F28677P"/>
    <property type="match status" value="1"/>
</dbReference>
<feature type="region of interest" description="Disordered" evidence="1">
    <location>
        <begin position="1444"/>
        <end position="1463"/>
    </location>
</feature>
<evidence type="ECO:0000313" key="2">
    <source>
        <dbReference type="EMBL" id="QBZ58668.1"/>
    </source>
</evidence>
<feature type="region of interest" description="Disordered" evidence="1">
    <location>
        <begin position="334"/>
        <end position="354"/>
    </location>
</feature>
<feature type="compositionally biased region" description="Low complexity" evidence="1">
    <location>
        <begin position="335"/>
        <end position="351"/>
    </location>
</feature>
<proteinExistence type="predicted"/>
<feature type="region of interest" description="Disordered" evidence="1">
    <location>
        <begin position="903"/>
        <end position="938"/>
    </location>
</feature>
<dbReference type="Proteomes" id="UP000294847">
    <property type="component" value="Chromosome 3"/>
</dbReference>
<feature type="compositionally biased region" description="Basic and acidic residues" evidence="1">
    <location>
        <begin position="37"/>
        <end position="53"/>
    </location>
</feature>
<feature type="region of interest" description="Disordered" evidence="1">
    <location>
        <begin position="1277"/>
        <end position="1296"/>
    </location>
</feature>
<feature type="compositionally biased region" description="Basic and acidic residues" evidence="1">
    <location>
        <begin position="65"/>
        <end position="76"/>
    </location>
</feature>
<feature type="region of interest" description="Disordered" evidence="1">
    <location>
        <begin position="795"/>
        <end position="834"/>
    </location>
</feature>
<feature type="region of interest" description="Disordered" evidence="1">
    <location>
        <begin position="1527"/>
        <end position="1562"/>
    </location>
</feature>
<feature type="compositionally biased region" description="Low complexity" evidence="1">
    <location>
        <begin position="1533"/>
        <end position="1553"/>
    </location>
</feature>
<feature type="region of interest" description="Disordered" evidence="1">
    <location>
        <begin position="100"/>
        <end position="136"/>
    </location>
</feature>
<evidence type="ECO:0000313" key="3">
    <source>
        <dbReference type="Proteomes" id="UP000294847"/>
    </source>
</evidence>
<dbReference type="PANTHER" id="PTHR42064">
    <property type="entry name" value="YALI0F28677P"/>
    <property type="match status" value="1"/>
</dbReference>
<feature type="compositionally biased region" description="Polar residues" evidence="1">
    <location>
        <begin position="1"/>
        <end position="15"/>
    </location>
</feature>
<name>A0A4P7N7P1_PYROR</name>
<evidence type="ECO:0000256" key="1">
    <source>
        <dbReference type="SAM" id="MobiDB-lite"/>
    </source>
</evidence>